<protein>
    <submittedName>
        <fullName evidence="2">Uncharacterized protein</fullName>
    </submittedName>
</protein>
<evidence type="ECO:0000256" key="1">
    <source>
        <dbReference type="SAM" id="Coils"/>
    </source>
</evidence>
<feature type="coiled-coil region" evidence="1">
    <location>
        <begin position="187"/>
        <end position="222"/>
    </location>
</feature>
<organism evidence="2">
    <name type="scientific">marine sediment metagenome</name>
    <dbReference type="NCBI Taxonomy" id="412755"/>
    <lineage>
        <taxon>unclassified sequences</taxon>
        <taxon>metagenomes</taxon>
        <taxon>ecological metagenomes</taxon>
    </lineage>
</organism>
<accession>A0A0F9C2V4</accession>
<dbReference type="EMBL" id="LAZR01038038">
    <property type="protein sequence ID" value="KKL20592.1"/>
    <property type="molecule type" value="Genomic_DNA"/>
</dbReference>
<gene>
    <name evidence="2" type="ORF">LCGC14_2453920</name>
</gene>
<comment type="caution">
    <text evidence="2">The sequence shown here is derived from an EMBL/GenBank/DDBJ whole genome shotgun (WGS) entry which is preliminary data.</text>
</comment>
<evidence type="ECO:0000313" key="2">
    <source>
        <dbReference type="EMBL" id="KKL20592.1"/>
    </source>
</evidence>
<proteinExistence type="predicted"/>
<name>A0A0F9C2V4_9ZZZZ</name>
<sequence>MSKELKDESKKRGHRKRKFGDHESIVASWRVDKDAYKVNKTEIRKVVNNVLESYSDNKKINKTKYNKSEKTVNNDDKKDSKVVKETIKEKEKVFIIDSEIYNQRDYAKEFLGQAESEQPEENRSNTTTLNKIVNIEKSDPKEVLSYFDRFKDNNKKIQAQEEFVEKSEPELTERDQLNLRKNYEQYLEVINEQVQEDITEINDQEEKDIRNLEDIFEEFKDDIDPNNKIFKKFFKKS</sequence>
<reference evidence="2" key="1">
    <citation type="journal article" date="2015" name="Nature">
        <title>Complex archaea that bridge the gap between prokaryotes and eukaryotes.</title>
        <authorList>
            <person name="Spang A."/>
            <person name="Saw J.H."/>
            <person name="Jorgensen S.L."/>
            <person name="Zaremba-Niedzwiedzka K."/>
            <person name="Martijn J."/>
            <person name="Lind A.E."/>
            <person name="van Eijk R."/>
            <person name="Schleper C."/>
            <person name="Guy L."/>
            <person name="Ettema T.J."/>
        </authorList>
    </citation>
    <scope>NUCLEOTIDE SEQUENCE</scope>
</reference>
<keyword evidence="1" id="KW-0175">Coiled coil</keyword>
<dbReference type="AlphaFoldDB" id="A0A0F9C2V4"/>